<reference evidence="2 5" key="2">
    <citation type="submission" date="2019-07" db="EMBL/GenBank/DDBJ databases">
        <title>Whole genome shotgun sequence of Myxococcus fulvus NBRC 100333.</title>
        <authorList>
            <person name="Hosoyama A."/>
            <person name="Uohara A."/>
            <person name="Ohji S."/>
            <person name="Ichikawa N."/>
        </authorList>
    </citation>
    <scope>NUCLEOTIDE SEQUENCE [LARGE SCALE GENOMIC DNA]</scope>
    <source>
        <strain evidence="2 5">NBRC 100333</strain>
    </source>
</reference>
<accession>A0A511SY65</accession>
<dbReference type="Proteomes" id="UP000321514">
    <property type="component" value="Unassembled WGS sequence"/>
</dbReference>
<gene>
    <name evidence="2" type="ORF">MFU01_14290</name>
    <name evidence="3" type="ORF">SAMN05443572_102495</name>
</gene>
<dbReference type="Proteomes" id="UP000183760">
    <property type="component" value="Unassembled WGS sequence"/>
</dbReference>
<evidence type="ECO:0000313" key="2">
    <source>
        <dbReference type="EMBL" id="GEN06392.1"/>
    </source>
</evidence>
<organism evidence="2 5">
    <name type="scientific">Myxococcus fulvus</name>
    <dbReference type="NCBI Taxonomy" id="33"/>
    <lineage>
        <taxon>Bacteria</taxon>
        <taxon>Pseudomonadati</taxon>
        <taxon>Myxococcota</taxon>
        <taxon>Myxococcia</taxon>
        <taxon>Myxococcales</taxon>
        <taxon>Cystobacterineae</taxon>
        <taxon>Myxococcaceae</taxon>
        <taxon>Myxococcus</taxon>
    </lineage>
</organism>
<evidence type="ECO:0000313" key="4">
    <source>
        <dbReference type="Proteomes" id="UP000183760"/>
    </source>
</evidence>
<dbReference type="EMBL" id="BJXR01000015">
    <property type="protein sequence ID" value="GEN06392.1"/>
    <property type="molecule type" value="Genomic_DNA"/>
</dbReference>
<reference evidence="3 4" key="1">
    <citation type="submission" date="2016-10" db="EMBL/GenBank/DDBJ databases">
        <authorList>
            <person name="Varghese N."/>
            <person name="Submissions S."/>
        </authorList>
    </citation>
    <scope>NUCLEOTIDE SEQUENCE [LARGE SCALE GENOMIC DNA]</scope>
    <source>
        <strain evidence="3 4">DSM 16525</strain>
    </source>
</reference>
<name>A0A511SY65_MYXFU</name>
<keyword evidence="4" id="KW-1185">Reference proteome</keyword>
<protein>
    <recommendedName>
        <fullName evidence="6">Leucine rich repeat variant</fullName>
    </recommendedName>
</protein>
<sequence>MPSLEEARNVARFLHALGGGASVRRKAAARELSRGDPLDANELVGHLISLARQGWEPATCVLSDFMAALAQEAEHIPHVGALRRLAHVQSLDTVADLFAQGPAKREMHPDAAARADANAFSQSLGHLKQQARLTRDPDTLSRLATVSNPSVLRNVLINPRLTEELVVRVAARRPARPEPLVEIWRSPRWSVRHAVRRALVFNPYLPPEVGAKIVPLLNTGDLRELISDNSVHASLREQASRLLAETPESLRSTRPGGTEAPRARVGHHGPD</sequence>
<dbReference type="EMBL" id="FOIB01000002">
    <property type="protein sequence ID" value="SET49950.1"/>
    <property type="molecule type" value="Genomic_DNA"/>
</dbReference>
<evidence type="ECO:0008006" key="6">
    <source>
        <dbReference type="Google" id="ProtNLM"/>
    </source>
</evidence>
<proteinExistence type="predicted"/>
<feature type="region of interest" description="Disordered" evidence="1">
    <location>
        <begin position="242"/>
        <end position="271"/>
    </location>
</feature>
<evidence type="ECO:0000313" key="3">
    <source>
        <dbReference type="EMBL" id="SET49950.1"/>
    </source>
</evidence>
<dbReference type="Gene3D" id="1.10.357.10">
    <property type="entry name" value="Tetracycline Repressor, domain 2"/>
    <property type="match status" value="1"/>
</dbReference>
<dbReference type="AlphaFoldDB" id="A0A511SY65"/>
<dbReference type="RefSeq" id="WP_074950726.1">
    <property type="nucleotide sequence ID" value="NZ_BJXR01000015.1"/>
</dbReference>
<evidence type="ECO:0000256" key="1">
    <source>
        <dbReference type="SAM" id="MobiDB-lite"/>
    </source>
</evidence>
<comment type="caution">
    <text evidence="2">The sequence shown here is derived from an EMBL/GenBank/DDBJ whole genome shotgun (WGS) entry which is preliminary data.</text>
</comment>
<evidence type="ECO:0000313" key="5">
    <source>
        <dbReference type="Proteomes" id="UP000321514"/>
    </source>
</evidence>